<dbReference type="OrthoDB" id="7011844at2"/>
<evidence type="ECO:0000256" key="9">
    <source>
        <dbReference type="ARBA" id="ARBA00023136"/>
    </source>
</evidence>
<accession>A0A0K1QKH5</accession>
<dbReference type="eggNOG" id="COG3297">
    <property type="taxonomic scope" value="Bacteria"/>
</dbReference>
<gene>
    <name evidence="13" type="ORF">B723_07580</name>
</gene>
<evidence type="ECO:0000259" key="11">
    <source>
        <dbReference type="Pfam" id="PF05134"/>
    </source>
</evidence>
<dbReference type="SUPFAM" id="SSF53067">
    <property type="entry name" value="Actin-like ATPase domain"/>
    <property type="match status" value="1"/>
</dbReference>
<dbReference type="RefSeq" id="WP_017336143.1">
    <property type="nucleotide sequence ID" value="NZ_CP010945.1"/>
</dbReference>
<dbReference type="InterPro" id="IPR043129">
    <property type="entry name" value="ATPase_NBD"/>
</dbReference>
<evidence type="ECO:0000256" key="2">
    <source>
        <dbReference type="ARBA" id="ARBA00005318"/>
    </source>
</evidence>
<keyword evidence="3 10" id="KW-0813">Transport</keyword>
<comment type="similarity">
    <text evidence="2 10">Belongs to the GSP L family.</text>
</comment>
<feature type="domain" description="GspL periplasmic" evidence="12">
    <location>
        <begin position="218"/>
        <end position="365"/>
    </location>
</feature>
<keyword evidence="8" id="KW-1133">Transmembrane helix</keyword>
<dbReference type="Gene3D" id="3.30.420.380">
    <property type="match status" value="1"/>
</dbReference>
<sequence length="368" mass="41078">MNTWLYLTAEGLTEPSTDWPCCLWPSTGQRQFMPLNQAAQSLNGQTVDLLLPMEMCSWVRSDPWPSRRQPAAQAIAFAVEDQLSDALEKLHLGIGARDREGRYPVMVIGRERFAAVLALLAEAGVGVRSVFVDADVLPGAQAVVVRWFGRWLLGGAMPARVAVSDDGLTSLRPALPPDIRWVDERHDAVDVDQCLTLRHPQAINLLQGAFAPRGKRLPWHFGGLALLMLLLLTWGASATRIHFIEGETRRLYSQNEQRFKALYPDQSRIVDLATQLKVLQNQTAEPEKTRIAGLVGLIEQVIGASHVEVQRIEFRTGDGWKVRLTANSFAELEQLRERGRQQGVPVRLDSASRERNRVQATLVVEDNS</sequence>
<keyword evidence="5" id="KW-0997">Cell inner membrane</keyword>
<dbReference type="Gene3D" id="3.30.1360.100">
    <property type="entry name" value="General secretion pathway protein M, EpsM"/>
    <property type="match status" value="1"/>
</dbReference>
<evidence type="ECO:0000256" key="5">
    <source>
        <dbReference type="ARBA" id="ARBA00022519"/>
    </source>
</evidence>
<dbReference type="Proteomes" id="UP000017175">
    <property type="component" value="Chromosome"/>
</dbReference>
<evidence type="ECO:0000256" key="1">
    <source>
        <dbReference type="ARBA" id="ARBA00004377"/>
    </source>
</evidence>
<name>A0A0K1QKH5_PSEFL</name>
<dbReference type="Pfam" id="PF12693">
    <property type="entry name" value="GspL_C"/>
    <property type="match status" value="1"/>
</dbReference>
<evidence type="ECO:0000256" key="3">
    <source>
        <dbReference type="ARBA" id="ARBA00022448"/>
    </source>
</evidence>
<organism evidence="13 14">
    <name type="scientific">Pseudomonas fluorescens NCIMB 11764</name>
    <dbReference type="NCBI Taxonomy" id="1221522"/>
    <lineage>
        <taxon>Bacteria</taxon>
        <taxon>Pseudomonadati</taxon>
        <taxon>Pseudomonadota</taxon>
        <taxon>Gammaproteobacteria</taxon>
        <taxon>Pseudomonadales</taxon>
        <taxon>Pseudomonadaceae</taxon>
        <taxon>Pseudomonas</taxon>
    </lineage>
</organism>
<dbReference type="Pfam" id="PF05134">
    <property type="entry name" value="T2SSL"/>
    <property type="match status" value="1"/>
</dbReference>
<proteinExistence type="inferred from homology"/>
<comment type="function">
    <text evidence="10">Inner membrane component of the type II secretion system required for the energy-dependent secretion of extracellular factors such as proteases and toxins from the periplasm.</text>
</comment>
<dbReference type="EMBL" id="CP010945">
    <property type="protein sequence ID" value="AKV06259.1"/>
    <property type="molecule type" value="Genomic_DNA"/>
</dbReference>
<feature type="domain" description="GspL cytoplasmic actin-ATPase-like" evidence="11">
    <location>
        <begin position="45"/>
        <end position="183"/>
    </location>
</feature>
<evidence type="ECO:0000256" key="7">
    <source>
        <dbReference type="ARBA" id="ARBA00022927"/>
    </source>
</evidence>
<dbReference type="GO" id="GO:0015627">
    <property type="term" value="C:type II protein secretion system complex"/>
    <property type="evidence" value="ECO:0007669"/>
    <property type="project" value="InterPro"/>
</dbReference>
<evidence type="ECO:0000256" key="4">
    <source>
        <dbReference type="ARBA" id="ARBA00022475"/>
    </source>
</evidence>
<evidence type="ECO:0000313" key="14">
    <source>
        <dbReference type="Proteomes" id="UP000017175"/>
    </source>
</evidence>
<dbReference type="NCBIfam" id="TIGR01709">
    <property type="entry name" value="typeII_sec_gspL"/>
    <property type="match status" value="1"/>
</dbReference>
<dbReference type="GO" id="GO:0005886">
    <property type="term" value="C:plasma membrane"/>
    <property type="evidence" value="ECO:0007669"/>
    <property type="project" value="UniProtKB-SubCell"/>
</dbReference>
<dbReference type="GO" id="GO:0015628">
    <property type="term" value="P:protein secretion by the type II secretion system"/>
    <property type="evidence" value="ECO:0007669"/>
    <property type="project" value="InterPro"/>
</dbReference>
<keyword evidence="9" id="KW-0472">Membrane</keyword>
<protein>
    <recommendedName>
        <fullName evidence="10">Type II secretion system protein L</fullName>
        <shortName evidence="10">T2SS protein L</shortName>
    </recommendedName>
</protein>
<dbReference type="InterPro" id="IPR007812">
    <property type="entry name" value="T2SS_protein-GspL"/>
</dbReference>
<evidence type="ECO:0000256" key="6">
    <source>
        <dbReference type="ARBA" id="ARBA00022692"/>
    </source>
</evidence>
<evidence type="ECO:0000256" key="8">
    <source>
        <dbReference type="ARBA" id="ARBA00022989"/>
    </source>
</evidence>
<evidence type="ECO:0000259" key="12">
    <source>
        <dbReference type="Pfam" id="PF12693"/>
    </source>
</evidence>
<keyword evidence="4" id="KW-1003">Cell membrane</keyword>
<comment type="subcellular location">
    <subcellularLocation>
        <location evidence="1">Cell inner membrane</location>
        <topology evidence="1">Single-pass membrane protein</topology>
    </subcellularLocation>
</comment>
<keyword evidence="6" id="KW-0812">Transmembrane</keyword>
<dbReference type="GO" id="GO:0009276">
    <property type="term" value="C:Gram-negative-bacterium-type cell wall"/>
    <property type="evidence" value="ECO:0007669"/>
    <property type="project" value="InterPro"/>
</dbReference>
<evidence type="ECO:0000313" key="13">
    <source>
        <dbReference type="EMBL" id="AKV06259.1"/>
    </source>
</evidence>
<reference evidence="13 14" key="1">
    <citation type="journal article" date="2012" name="J. Bacteriol.">
        <title>Draft genome sequence of the cyanide-utilizing bacterium Pseudomonas fluorescens strain NCIMB 11764.</title>
        <authorList>
            <person name="Vilo C.A."/>
            <person name="Benedik M.J."/>
            <person name="Kunz D.A."/>
            <person name="Dong Q."/>
        </authorList>
    </citation>
    <scope>NUCLEOTIDE SEQUENCE [LARGE SCALE GENOMIC DNA]</scope>
    <source>
        <strain evidence="13 14">NCIMB 11764</strain>
    </source>
</reference>
<evidence type="ECO:0000256" key="10">
    <source>
        <dbReference type="PIRNR" id="PIRNR015761"/>
    </source>
</evidence>
<dbReference type="PIRSF" id="PIRSF015761">
    <property type="entry name" value="Protein_L"/>
    <property type="match status" value="1"/>
</dbReference>
<keyword evidence="7 10" id="KW-0653">Protein transport</keyword>
<dbReference type="InterPro" id="IPR024230">
    <property type="entry name" value="GspL_cyto_dom"/>
</dbReference>
<dbReference type="AlphaFoldDB" id="A0A0K1QKH5"/>
<dbReference type="InterPro" id="IPR025691">
    <property type="entry name" value="GspL_pp_dom"/>
</dbReference>